<sequence>MHWAAPRLALEDSLANPYGPGPQQPGWPQQPGQQYQHQQPGYPPPAAGHRFANDKGFFGALFDFSFDNFIAPKLVKFLYILLLILVTVGGLVYLVIGFTMLASGTDAGVLGGLLVIVLTPVIWLLSLMMYRVMLELMIVVFKISEDIKDIRDSRTLR</sequence>
<evidence type="ECO:0000256" key="2">
    <source>
        <dbReference type="SAM" id="Phobius"/>
    </source>
</evidence>
<protein>
    <recommendedName>
        <fullName evidence="5">DUF4282 domain-containing protein</fullName>
    </recommendedName>
</protein>
<dbReference type="InterPro" id="IPR025557">
    <property type="entry name" value="DUF4282"/>
</dbReference>
<keyword evidence="2" id="KW-0812">Transmembrane</keyword>
<organism evidence="3 4">
    <name type="scientific">Actinomadura craniellae</name>
    <dbReference type="NCBI Taxonomy" id="2231787"/>
    <lineage>
        <taxon>Bacteria</taxon>
        <taxon>Bacillati</taxon>
        <taxon>Actinomycetota</taxon>
        <taxon>Actinomycetes</taxon>
        <taxon>Streptosporangiales</taxon>
        <taxon>Thermomonosporaceae</taxon>
        <taxon>Actinomadura</taxon>
    </lineage>
</organism>
<feature type="compositionally biased region" description="Low complexity" evidence="1">
    <location>
        <begin position="26"/>
        <end position="40"/>
    </location>
</feature>
<gene>
    <name evidence="3" type="ORF">DPM19_15715</name>
</gene>
<dbReference type="EMBL" id="QLYX01000006">
    <property type="protein sequence ID" value="RAY14403.1"/>
    <property type="molecule type" value="Genomic_DNA"/>
</dbReference>
<name>A0A365H809_9ACTN</name>
<evidence type="ECO:0008006" key="5">
    <source>
        <dbReference type="Google" id="ProtNLM"/>
    </source>
</evidence>
<dbReference type="Proteomes" id="UP000251891">
    <property type="component" value="Unassembled WGS sequence"/>
</dbReference>
<feature type="transmembrane region" description="Helical" evidence="2">
    <location>
        <begin position="107"/>
        <end position="127"/>
    </location>
</feature>
<dbReference type="Pfam" id="PF14110">
    <property type="entry name" value="DUF4282"/>
    <property type="match status" value="1"/>
</dbReference>
<keyword evidence="4" id="KW-1185">Reference proteome</keyword>
<evidence type="ECO:0000313" key="3">
    <source>
        <dbReference type="EMBL" id="RAY14403.1"/>
    </source>
</evidence>
<reference evidence="3 4" key="1">
    <citation type="submission" date="2018-06" db="EMBL/GenBank/DDBJ databases">
        <title>Actinomadura craniellae sp. nov. isolated from marine sponge Craniella sp.</title>
        <authorList>
            <person name="Li L."/>
            <person name="Xu Q.H."/>
            <person name="Lin H.W."/>
            <person name="Lu Y.H."/>
        </authorList>
    </citation>
    <scope>NUCLEOTIDE SEQUENCE [LARGE SCALE GENOMIC DNA]</scope>
    <source>
        <strain evidence="3 4">LHW63021</strain>
    </source>
</reference>
<accession>A0A365H809</accession>
<keyword evidence="2" id="KW-1133">Transmembrane helix</keyword>
<keyword evidence="2" id="KW-0472">Membrane</keyword>
<evidence type="ECO:0000313" key="4">
    <source>
        <dbReference type="Proteomes" id="UP000251891"/>
    </source>
</evidence>
<evidence type="ECO:0000256" key="1">
    <source>
        <dbReference type="SAM" id="MobiDB-lite"/>
    </source>
</evidence>
<feature type="region of interest" description="Disordered" evidence="1">
    <location>
        <begin position="18"/>
        <end position="42"/>
    </location>
</feature>
<comment type="caution">
    <text evidence="3">The sequence shown here is derived from an EMBL/GenBank/DDBJ whole genome shotgun (WGS) entry which is preliminary data.</text>
</comment>
<feature type="transmembrane region" description="Helical" evidence="2">
    <location>
        <begin position="77"/>
        <end position="101"/>
    </location>
</feature>
<proteinExistence type="predicted"/>
<dbReference type="AlphaFoldDB" id="A0A365H809"/>